<dbReference type="EMBL" id="CP144748">
    <property type="protein sequence ID" value="WVZ70828.1"/>
    <property type="molecule type" value="Genomic_DNA"/>
</dbReference>
<evidence type="ECO:0000313" key="4">
    <source>
        <dbReference type="EMBL" id="WVZ70828.1"/>
    </source>
</evidence>
<dbReference type="InterPro" id="IPR012337">
    <property type="entry name" value="RNaseH-like_sf"/>
</dbReference>
<protein>
    <recommendedName>
        <fullName evidence="6">DUF659 domain-containing protein</fullName>
    </recommendedName>
</protein>
<accession>A0AAQ3WQR9</accession>
<dbReference type="InterPro" id="IPR008906">
    <property type="entry name" value="HATC_C_dom"/>
</dbReference>
<dbReference type="GO" id="GO:0046983">
    <property type="term" value="F:protein dimerization activity"/>
    <property type="evidence" value="ECO:0007669"/>
    <property type="project" value="InterPro"/>
</dbReference>
<gene>
    <name evidence="4" type="ORF">U9M48_019464</name>
</gene>
<dbReference type="SUPFAM" id="SSF53098">
    <property type="entry name" value="Ribonuclease H-like"/>
    <property type="match status" value="1"/>
</dbReference>
<dbReference type="PANTHER" id="PTHR32166:SF81">
    <property type="entry name" value="OS06G0658400 PROTEIN"/>
    <property type="match status" value="1"/>
</dbReference>
<dbReference type="Pfam" id="PF04937">
    <property type="entry name" value="DUF659"/>
    <property type="match status" value="1"/>
</dbReference>
<organism evidence="4 5">
    <name type="scientific">Paspalum notatum var. saurae</name>
    <dbReference type="NCBI Taxonomy" id="547442"/>
    <lineage>
        <taxon>Eukaryota</taxon>
        <taxon>Viridiplantae</taxon>
        <taxon>Streptophyta</taxon>
        <taxon>Embryophyta</taxon>
        <taxon>Tracheophyta</taxon>
        <taxon>Spermatophyta</taxon>
        <taxon>Magnoliopsida</taxon>
        <taxon>Liliopsida</taxon>
        <taxon>Poales</taxon>
        <taxon>Poaceae</taxon>
        <taxon>PACMAD clade</taxon>
        <taxon>Panicoideae</taxon>
        <taxon>Andropogonodae</taxon>
        <taxon>Paspaleae</taxon>
        <taxon>Paspalinae</taxon>
        <taxon>Paspalum</taxon>
    </lineage>
</organism>
<evidence type="ECO:0000259" key="2">
    <source>
        <dbReference type="Pfam" id="PF04937"/>
    </source>
</evidence>
<dbReference type="PANTHER" id="PTHR32166">
    <property type="entry name" value="OSJNBA0013A04.12 PROTEIN"/>
    <property type="match status" value="1"/>
</dbReference>
<feature type="compositionally biased region" description="Basic and acidic residues" evidence="1">
    <location>
        <begin position="9"/>
        <end position="33"/>
    </location>
</feature>
<feature type="region of interest" description="Disordered" evidence="1">
    <location>
        <begin position="173"/>
        <end position="211"/>
    </location>
</feature>
<sequence length="850" mass="96579">MVSPRGRGGLRDAHQGLGEGGERLQRRGDEQVRRQQSSFAGWRRGAAPRSKNRWLGLDKGLRWRIRVNWAGATSMAAKFEAARLTLVRSGGRKLEASAALGLLREGKEAKDRGGGSGRPLYRARARAEPRVQLGPSRGKTPVIRFDLDSGSAWMACYASGRRGADRWAWHGRGEGERGAISQREKGRRRVAGCSPGPSGSGEEDGPVSRVPRVSGSRARYWHWELVRYYIQSALAASFLWAGGLTVGIQFGKLLHYDAPILHQSAVSVSRYASFQQADALIARMFYSGGVPFNLARNPNYREAFQFLANNDLGGYVPPGYNKLRTTLLQHEKTNVERLLLPSKSTWPTKGVTITSDGWTDAQRRPLINFIAITEGGPMFLRAINTEGEIKRKEYIAENLIAVIEEVGAKNVVQVVTDNAANCKAAGMIVEQKYNHIFWTPCVVHTLNLALKNICAAKNNDGENDDLMWIKDTVDDAFAIKNFIMTHSMRLSIFNEYSDLKFLATADTRFASHIVMLKRFLRLKDSLVLMVVGDKWSAYRDDDQGKARFVKEKVLDDLWWDNVKYIVDFTEPIYSILRAADTDRPSLHLIYEMWDTMIEAVKACIYRHERKPHDEESAFYDTVYDILYDRWLKSNTPLHCLAHSLNPRYYTEKWLSLVPNRVRPHEDTEVSDMRNRCFRKVFPNPEDLRKIKQQFADFSLFGGSFGDRESIEDRDLFEPKQWWGIHGQHAPELKSLALKVLGQRSSSSACERNWSTYGFIHSIRRNKLTPSRAEDFVFVHSNMRLLSRKSEEYLKGPARMWDVGGDNHETFDGAGILESVDLSLDDPEFEVMLFQGEERGSFDMELDQSQS</sequence>
<feature type="domain" description="HAT C-terminal dimerisation" evidence="3">
    <location>
        <begin position="710"/>
        <end position="782"/>
    </location>
</feature>
<keyword evidence="5" id="KW-1185">Reference proteome</keyword>
<name>A0AAQ3WQR9_PASNO</name>
<dbReference type="AlphaFoldDB" id="A0AAQ3WQR9"/>
<dbReference type="InterPro" id="IPR007021">
    <property type="entry name" value="DUF659"/>
</dbReference>
<evidence type="ECO:0000259" key="3">
    <source>
        <dbReference type="Pfam" id="PF05699"/>
    </source>
</evidence>
<feature type="region of interest" description="Disordered" evidence="1">
    <location>
        <begin position="1"/>
        <end position="45"/>
    </location>
</feature>
<proteinExistence type="predicted"/>
<evidence type="ECO:0008006" key="6">
    <source>
        <dbReference type="Google" id="ProtNLM"/>
    </source>
</evidence>
<dbReference type="Proteomes" id="UP001341281">
    <property type="component" value="Chromosome 04"/>
</dbReference>
<evidence type="ECO:0000256" key="1">
    <source>
        <dbReference type="SAM" id="MobiDB-lite"/>
    </source>
</evidence>
<dbReference type="Pfam" id="PF05699">
    <property type="entry name" value="Dimer_Tnp_hAT"/>
    <property type="match status" value="1"/>
</dbReference>
<reference evidence="4 5" key="1">
    <citation type="submission" date="2024-02" db="EMBL/GenBank/DDBJ databases">
        <title>High-quality chromosome-scale genome assembly of Pensacola bahiagrass (Paspalum notatum Flugge var. saurae).</title>
        <authorList>
            <person name="Vega J.M."/>
            <person name="Podio M."/>
            <person name="Orjuela J."/>
            <person name="Siena L.A."/>
            <person name="Pessino S.C."/>
            <person name="Combes M.C."/>
            <person name="Mariac C."/>
            <person name="Albertini E."/>
            <person name="Pupilli F."/>
            <person name="Ortiz J.P.A."/>
            <person name="Leblanc O."/>
        </authorList>
    </citation>
    <scope>NUCLEOTIDE SEQUENCE [LARGE SCALE GENOMIC DNA]</scope>
    <source>
        <strain evidence="4">R1</strain>
        <tissue evidence="4">Leaf</tissue>
    </source>
</reference>
<evidence type="ECO:0000313" key="5">
    <source>
        <dbReference type="Proteomes" id="UP001341281"/>
    </source>
</evidence>
<feature type="domain" description="DUF659" evidence="2">
    <location>
        <begin position="318"/>
        <end position="478"/>
    </location>
</feature>